<sequence>MTLNSATIEDIVINAHDQVDEPTATQLFDAFTFYVDNEDFILL</sequence>
<feature type="domain" description="DUF7716" evidence="1">
    <location>
        <begin position="2"/>
        <end position="42"/>
    </location>
</feature>
<evidence type="ECO:0000313" key="3">
    <source>
        <dbReference type="Proteomes" id="UP000004535"/>
    </source>
</evidence>
<organism evidence="2 3">
    <name type="scientific">Burkholderia multivorans CGD2</name>
    <dbReference type="NCBI Taxonomy" id="513052"/>
    <lineage>
        <taxon>Bacteria</taxon>
        <taxon>Pseudomonadati</taxon>
        <taxon>Pseudomonadota</taxon>
        <taxon>Betaproteobacteria</taxon>
        <taxon>Burkholderiales</taxon>
        <taxon>Burkholderiaceae</taxon>
        <taxon>Burkholderia</taxon>
        <taxon>Burkholderia cepacia complex</taxon>
    </lineage>
</organism>
<dbReference type="AlphaFoldDB" id="B9BV66"/>
<gene>
    <name evidence="2" type="ORF">BURMUCGD2_0351</name>
</gene>
<dbReference type="Pfam" id="PF24832">
    <property type="entry name" value="DUF7716"/>
    <property type="match status" value="1"/>
</dbReference>
<dbReference type="Proteomes" id="UP000004535">
    <property type="component" value="Unassembled WGS sequence"/>
</dbReference>
<reference evidence="2 3" key="1">
    <citation type="journal article" date="2012" name="J. Bacteriol.">
        <title>Draft Genome Sequence Determination for Cystic Fibrosis and Chronic Granulomatous Disease Burkholderia multivorans Isolates.</title>
        <authorList>
            <person name="Varga J.J."/>
            <person name="Losada L."/>
            <person name="Zelazny A.M."/>
            <person name="Brinkac L."/>
            <person name="Harkins D."/>
            <person name="Radune D."/>
            <person name="Hostetler J."/>
            <person name="Sampaio E.P."/>
            <person name="Ronning C.M."/>
            <person name="Nierman W.C."/>
            <person name="Greenberg D.E."/>
            <person name="Holland S.M."/>
            <person name="Goldberg J.B."/>
        </authorList>
    </citation>
    <scope>NUCLEOTIDE SEQUENCE [LARGE SCALE GENOMIC DNA]</scope>
    <source>
        <strain evidence="2 3">CGD2</strain>
    </source>
</reference>
<evidence type="ECO:0000259" key="1">
    <source>
        <dbReference type="Pfam" id="PF24832"/>
    </source>
</evidence>
<evidence type="ECO:0000313" key="2">
    <source>
        <dbReference type="EMBL" id="EEE05271.1"/>
    </source>
</evidence>
<name>B9BV66_9BURK</name>
<dbReference type="EMBL" id="ACFC01000010">
    <property type="protein sequence ID" value="EEE05271.1"/>
    <property type="molecule type" value="Genomic_DNA"/>
</dbReference>
<protein>
    <recommendedName>
        <fullName evidence="1">DUF7716 domain-containing protein</fullName>
    </recommendedName>
</protein>
<proteinExistence type="predicted"/>
<dbReference type="InterPro" id="IPR056133">
    <property type="entry name" value="DUF7716"/>
</dbReference>
<comment type="caution">
    <text evidence="2">The sequence shown here is derived from an EMBL/GenBank/DDBJ whole genome shotgun (WGS) entry which is preliminary data.</text>
</comment>
<accession>B9BV66</accession>